<dbReference type="PANTHER" id="PTHR31793:SF24">
    <property type="entry name" value="LONG-CHAIN ACYL-COA THIOESTERASE FADM"/>
    <property type="match status" value="1"/>
</dbReference>
<dbReference type="InterPro" id="IPR029069">
    <property type="entry name" value="HotDog_dom_sf"/>
</dbReference>
<dbReference type="PANTHER" id="PTHR31793">
    <property type="entry name" value="4-HYDROXYBENZOYL-COA THIOESTERASE FAMILY MEMBER"/>
    <property type="match status" value="1"/>
</dbReference>
<accession>A0A7W9WN53</accession>
<dbReference type="EC" id="3.1.2.-" evidence="1"/>
<dbReference type="Gene3D" id="3.10.129.10">
    <property type="entry name" value="Hotdog Thioesterase"/>
    <property type="match status" value="1"/>
</dbReference>
<dbReference type="Pfam" id="PF13279">
    <property type="entry name" value="4HBT_2"/>
    <property type="match status" value="1"/>
</dbReference>
<evidence type="ECO:0000313" key="1">
    <source>
        <dbReference type="EMBL" id="MBB6085027.1"/>
    </source>
</evidence>
<protein>
    <submittedName>
        <fullName evidence="1">Acyl-CoA thioester hydrolase</fullName>
        <ecNumber evidence="1">3.1.2.-</ecNumber>
    </submittedName>
</protein>
<gene>
    <name evidence="1" type="ORF">HNR28_003080</name>
</gene>
<comment type="caution">
    <text evidence="1">The sequence shown here is derived from an EMBL/GenBank/DDBJ whole genome shotgun (WGS) entry which is preliminary data.</text>
</comment>
<proteinExistence type="predicted"/>
<name>A0A7W9WN53_CASDE</name>
<keyword evidence="1" id="KW-0378">Hydrolase</keyword>
<dbReference type="CDD" id="cd00586">
    <property type="entry name" value="4HBT"/>
    <property type="match status" value="1"/>
</dbReference>
<dbReference type="InterPro" id="IPR050563">
    <property type="entry name" value="4-hydroxybenzoyl-CoA_TE"/>
</dbReference>
<sequence length="146" mass="15765">MPSDSTATPPASGTFTTPPIDVRWGDMDALRHVNNAVYFSYFEEGRVHLFAAMGLGAASGRYGVLAHASCDFLRPLLYPARVVVGMKLLRVGRTSLELDCWVADAGDAATLYARGRNVLVCTDGATGRPVPWTDADRRALDRCFAA</sequence>
<dbReference type="GO" id="GO:0047617">
    <property type="term" value="F:fatty acyl-CoA hydrolase activity"/>
    <property type="evidence" value="ECO:0007669"/>
    <property type="project" value="TreeGrafter"/>
</dbReference>
<dbReference type="RefSeq" id="WP_151025318.1">
    <property type="nucleotide sequence ID" value="NZ_JACHIB010000019.1"/>
</dbReference>
<reference evidence="1 2" key="1">
    <citation type="submission" date="2020-08" db="EMBL/GenBank/DDBJ databases">
        <title>Genomic Encyclopedia of Type Strains, Phase IV (KMG-IV): sequencing the most valuable type-strain genomes for metagenomic binning, comparative biology and taxonomic classification.</title>
        <authorList>
            <person name="Goeker M."/>
        </authorList>
    </citation>
    <scope>NUCLEOTIDE SEQUENCE [LARGE SCALE GENOMIC DNA]</scope>
    <source>
        <strain evidence="1 2">DSM 12141</strain>
    </source>
</reference>
<dbReference type="Proteomes" id="UP000541136">
    <property type="component" value="Unassembled WGS sequence"/>
</dbReference>
<dbReference type="SUPFAM" id="SSF54637">
    <property type="entry name" value="Thioesterase/thiol ester dehydrase-isomerase"/>
    <property type="match status" value="1"/>
</dbReference>
<organism evidence="1 2">
    <name type="scientific">Castellaniella defragrans</name>
    <name type="common">Alcaligenes defragrans</name>
    <dbReference type="NCBI Taxonomy" id="75697"/>
    <lineage>
        <taxon>Bacteria</taxon>
        <taxon>Pseudomonadati</taxon>
        <taxon>Pseudomonadota</taxon>
        <taxon>Betaproteobacteria</taxon>
        <taxon>Burkholderiales</taxon>
        <taxon>Alcaligenaceae</taxon>
        <taxon>Castellaniella</taxon>
    </lineage>
</organism>
<dbReference type="EMBL" id="JACHIB010000019">
    <property type="protein sequence ID" value="MBB6085027.1"/>
    <property type="molecule type" value="Genomic_DNA"/>
</dbReference>
<dbReference type="AlphaFoldDB" id="A0A7W9WN53"/>
<evidence type="ECO:0000313" key="2">
    <source>
        <dbReference type="Proteomes" id="UP000541136"/>
    </source>
</evidence>